<sequence>MRQDRIRLQQAVRQVRAQACSTTTAAEYSARFLTFCASEESKSAYAAGFCDADACYSCVAVRPGKTYRYIVSISQKSKNFLEAFKQVILAGRGSNGIWNHRVALQENHLLGRPSVLRLEGVFAPVPPRRDLLPTVFRGVLPSVAAPAGDWGEDLLSPSQSMSMSTKGWRAGSSMAASKGGMAAVPSMPSGPDAAADGSLLDLLDDPHPNLCYLSFEEGGRLAVLARQLAETVPQPDRGHVVLGRGGFCRLALALSGLSHFE</sequence>
<proteinExistence type="predicted"/>
<evidence type="ECO:0000313" key="2">
    <source>
        <dbReference type="Proteomes" id="UP001189429"/>
    </source>
</evidence>
<evidence type="ECO:0000313" key="1">
    <source>
        <dbReference type="EMBL" id="CAK0882794.1"/>
    </source>
</evidence>
<comment type="caution">
    <text evidence="1">The sequence shown here is derived from an EMBL/GenBank/DDBJ whole genome shotgun (WGS) entry which is preliminary data.</text>
</comment>
<keyword evidence="2" id="KW-1185">Reference proteome</keyword>
<dbReference type="Proteomes" id="UP001189429">
    <property type="component" value="Unassembled WGS sequence"/>
</dbReference>
<protein>
    <submittedName>
        <fullName evidence="1">Uncharacterized protein</fullName>
    </submittedName>
</protein>
<dbReference type="EMBL" id="CAUYUJ010018338">
    <property type="protein sequence ID" value="CAK0882794.1"/>
    <property type="molecule type" value="Genomic_DNA"/>
</dbReference>
<feature type="non-terminal residue" evidence="1">
    <location>
        <position position="261"/>
    </location>
</feature>
<gene>
    <name evidence="1" type="ORF">PCOR1329_LOCUS65210</name>
</gene>
<organism evidence="1 2">
    <name type="scientific">Prorocentrum cordatum</name>
    <dbReference type="NCBI Taxonomy" id="2364126"/>
    <lineage>
        <taxon>Eukaryota</taxon>
        <taxon>Sar</taxon>
        <taxon>Alveolata</taxon>
        <taxon>Dinophyceae</taxon>
        <taxon>Prorocentrales</taxon>
        <taxon>Prorocentraceae</taxon>
        <taxon>Prorocentrum</taxon>
    </lineage>
</organism>
<accession>A0ABN9WCK9</accession>
<reference evidence="1" key="1">
    <citation type="submission" date="2023-10" db="EMBL/GenBank/DDBJ databases">
        <authorList>
            <person name="Chen Y."/>
            <person name="Shah S."/>
            <person name="Dougan E. K."/>
            <person name="Thang M."/>
            <person name="Chan C."/>
        </authorList>
    </citation>
    <scope>NUCLEOTIDE SEQUENCE [LARGE SCALE GENOMIC DNA]</scope>
</reference>
<name>A0ABN9WCK9_9DINO</name>